<feature type="non-terminal residue" evidence="1">
    <location>
        <position position="112"/>
    </location>
</feature>
<evidence type="ECO:0000313" key="2">
    <source>
        <dbReference type="Proteomes" id="UP001057375"/>
    </source>
</evidence>
<proteinExistence type="predicted"/>
<reference evidence="1" key="1">
    <citation type="submission" date="2022-03" db="EMBL/GenBank/DDBJ databases">
        <title>Draft genome sequence of Aduncisulcus paluster, a free-living microaerophilic Fornicata.</title>
        <authorList>
            <person name="Yuyama I."/>
            <person name="Kume K."/>
            <person name="Tamura T."/>
            <person name="Inagaki Y."/>
            <person name="Hashimoto T."/>
        </authorList>
    </citation>
    <scope>NUCLEOTIDE SEQUENCE</scope>
    <source>
        <strain evidence="1">NY0171</strain>
    </source>
</reference>
<accession>A0ABQ5L1D3</accession>
<organism evidence="1 2">
    <name type="scientific">Aduncisulcus paluster</name>
    <dbReference type="NCBI Taxonomy" id="2918883"/>
    <lineage>
        <taxon>Eukaryota</taxon>
        <taxon>Metamonada</taxon>
        <taxon>Carpediemonas-like organisms</taxon>
        <taxon>Aduncisulcus</taxon>
    </lineage>
</organism>
<dbReference type="EMBL" id="BQXS01004907">
    <property type="protein sequence ID" value="GKT37619.1"/>
    <property type="molecule type" value="Genomic_DNA"/>
</dbReference>
<keyword evidence="2" id="KW-1185">Reference proteome</keyword>
<dbReference type="InterPro" id="IPR009279">
    <property type="entry name" value="Portal_Mu"/>
</dbReference>
<comment type="caution">
    <text evidence="1">The sequence shown here is derived from an EMBL/GenBank/DDBJ whole genome shotgun (WGS) entry which is preliminary data.</text>
</comment>
<name>A0ABQ5L1D3_9EUKA</name>
<sequence>MIAKAGKDAIERNVIAAQLGSMIQDAVAVLPPASDVELVQASGKAGDLHKGYVNHWNVTISKILTGQHLSTGQEGQGSRAASETHNLQLDALAESDQAMLVDSMNRLAQIYT</sequence>
<protein>
    <submittedName>
        <fullName evidence="1">Uncharacterized protein</fullName>
    </submittedName>
</protein>
<dbReference type="Pfam" id="PF06074">
    <property type="entry name" value="Portal_Mu"/>
    <property type="match status" value="1"/>
</dbReference>
<evidence type="ECO:0000313" key="1">
    <source>
        <dbReference type="EMBL" id="GKT37619.1"/>
    </source>
</evidence>
<gene>
    <name evidence="1" type="ORF">ADUPG1_003557</name>
</gene>
<dbReference type="Proteomes" id="UP001057375">
    <property type="component" value="Unassembled WGS sequence"/>
</dbReference>